<organism evidence="6 7">
    <name type="scientific">Candidatus Magnetoglobus multicellularis str. Araruama</name>
    <dbReference type="NCBI Taxonomy" id="890399"/>
    <lineage>
        <taxon>Bacteria</taxon>
        <taxon>Pseudomonadati</taxon>
        <taxon>Thermodesulfobacteriota</taxon>
        <taxon>Desulfobacteria</taxon>
        <taxon>Desulfobacterales</taxon>
        <taxon>Desulfobacteraceae</taxon>
        <taxon>Candidatus Magnetoglobus</taxon>
    </lineage>
</organism>
<gene>
    <name evidence="6" type="ORF">OMM_07460</name>
</gene>
<dbReference type="AlphaFoldDB" id="A0A1V1PCX4"/>
<keyword evidence="3" id="KW-0411">Iron-sulfur</keyword>
<dbReference type="InterPro" id="IPR006680">
    <property type="entry name" value="Amidohydro-rel"/>
</dbReference>
<dbReference type="Gene3D" id="2.30.40.10">
    <property type="entry name" value="Urease, subunit C, domain 1"/>
    <property type="match status" value="1"/>
</dbReference>
<feature type="chain" id="PRO_5010697417" evidence="4">
    <location>
        <begin position="25"/>
        <end position="522"/>
    </location>
</feature>
<dbReference type="NCBIfam" id="TIGR01409">
    <property type="entry name" value="TAT_signal_seq"/>
    <property type="match status" value="1"/>
</dbReference>
<comment type="caution">
    <text evidence="6">The sequence shown here is derived from an EMBL/GenBank/DDBJ whole genome shotgun (WGS) entry which is preliminary data.</text>
</comment>
<dbReference type="EMBL" id="ATBP01000139">
    <property type="protein sequence ID" value="ETR72525.1"/>
    <property type="molecule type" value="Genomic_DNA"/>
</dbReference>
<keyword evidence="3" id="KW-0479">Metal-binding</keyword>
<reference evidence="7" key="1">
    <citation type="submission" date="2012-11" db="EMBL/GenBank/DDBJ databases">
        <authorList>
            <person name="Lucero-Rivera Y.E."/>
            <person name="Tovar-Ramirez D."/>
        </authorList>
    </citation>
    <scope>NUCLEOTIDE SEQUENCE [LARGE SCALE GENOMIC DNA]</scope>
    <source>
        <strain evidence="7">Araruama</strain>
    </source>
</reference>
<dbReference type="InterPro" id="IPR011059">
    <property type="entry name" value="Metal-dep_hydrolase_composite"/>
</dbReference>
<sequence length="522" mass="59399">MPDHLTRRNFLQKSCLTAASLAFAGLIPACSGLKVQTLPNIDYAKGLNLRNCNIVDVKTGKIIKNVTIMIRNQMIVRITKHKPYHSYDTTEIDIQNQYVLPGLIDAHCHTTMPSAMKYSLTRLMTNYRQIQRNFVQQIQSGVTTVRDMGALPLVLKNMLEKVNNGQFPGPRVKYCNAITNAYGGHPDIFLKDISLLAPYLTWMTGKSNLWYTGTRDLVEKFKKNVVGASFVKLTMDEQSIFCGKNRIPSYEQEDLRIIFRLAKQNNIPVAGHILTKYGFDRALHHGIHSMEHTIGDATLSAREIQLMAHKKCAIVPTMIMAQIFSAEEAMTELPDQYRTDFIMNELKNRRNYIYAAHNNFVEPEIHQDNQKTLTLFQQYSCREMYQKGIIQSNPELFFGALRYGPNHLKQMHDAGVLIGCGTDAGVPFIYPGMMFLELELLSRIGFANEDVIRFATINNAKILRMENSIGSIEQEKLADLVIVHDNPLIHLKTIRKPKIVIKDGQVAYYQKNQLKLLTQNSS</sequence>
<accession>A0A1V1PCX4</accession>
<dbReference type="SUPFAM" id="SSF51338">
    <property type="entry name" value="Composite domain of metallo-dependent hydrolases"/>
    <property type="match status" value="1"/>
</dbReference>
<dbReference type="Pfam" id="PF01979">
    <property type="entry name" value="Amidohydro_1"/>
    <property type="match status" value="1"/>
</dbReference>
<dbReference type="GO" id="GO:0016810">
    <property type="term" value="F:hydrolase activity, acting on carbon-nitrogen (but not peptide) bonds"/>
    <property type="evidence" value="ECO:0007669"/>
    <property type="project" value="InterPro"/>
</dbReference>
<dbReference type="PANTHER" id="PTHR43135:SF3">
    <property type="entry name" value="ALPHA-D-RIBOSE 1-METHYLPHOSPHONATE 5-TRIPHOSPHATE DIPHOSPHATASE"/>
    <property type="match status" value="1"/>
</dbReference>
<keyword evidence="6" id="KW-0378">Hydrolase</keyword>
<evidence type="ECO:0000256" key="3">
    <source>
        <dbReference type="ARBA" id="ARBA00023014"/>
    </source>
</evidence>
<proteinExistence type="predicted"/>
<protein>
    <submittedName>
        <fullName evidence="6">Amidohydrolase</fullName>
    </submittedName>
</protein>
<dbReference type="InterPro" id="IPR051781">
    <property type="entry name" value="Metallo-dep_Hydrolase"/>
</dbReference>
<dbReference type="InterPro" id="IPR019546">
    <property type="entry name" value="TAT_signal_bac_arc"/>
</dbReference>
<comment type="subcellular location">
    <subcellularLocation>
        <location evidence="1">Cell envelope</location>
    </subcellularLocation>
</comment>
<keyword evidence="3" id="KW-0408">Iron</keyword>
<comment type="subunit">
    <text evidence="2">Heterodimer of a large and a small subunit.</text>
</comment>
<evidence type="ECO:0000256" key="2">
    <source>
        <dbReference type="ARBA" id="ARBA00011771"/>
    </source>
</evidence>
<dbReference type="PROSITE" id="PS51318">
    <property type="entry name" value="TAT"/>
    <property type="match status" value="1"/>
</dbReference>
<evidence type="ECO:0000259" key="5">
    <source>
        <dbReference type="Pfam" id="PF01979"/>
    </source>
</evidence>
<dbReference type="InterPro" id="IPR032466">
    <property type="entry name" value="Metal_Hydrolase"/>
</dbReference>
<evidence type="ECO:0000313" key="6">
    <source>
        <dbReference type="EMBL" id="ETR72525.1"/>
    </source>
</evidence>
<evidence type="ECO:0000256" key="4">
    <source>
        <dbReference type="SAM" id="SignalP"/>
    </source>
</evidence>
<dbReference type="Proteomes" id="UP000189670">
    <property type="component" value="Unassembled WGS sequence"/>
</dbReference>
<name>A0A1V1PCX4_9BACT</name>
<dbReference type="SUPFAM" id="SSF51556">
    <property type="entry name" value="Metallo-dependent hydrolases"/>
    <property type="match status" value="1"/>
</dbReference>
<evidence type="ECO:0000256" key="1">
    <source>
        <dbReference type="ARBA" id="ARBA00004196"/>
    </source>
</evidence>
<dbReference type="GO" id="GO:0051536">
    <property type="term" value="F:iron-sulfur cluster binding"/>
    <property type="evidence" value="ECO:0007669"/>
    <property type="project" value="UniProtKB-KW"/>
</dbReference>
<dbReference type="InterPro" id="IPR006311">
    <property type="entry name" value="TAT_signal"/>
</dbReference>
<keyword evidence="4" id="KW-0732">Signal</keyword>
<feature type="domain" description="Amidohydrolase-related" evidence="5">
    <location>
        <begin position="98"/>
        <end position="506"/>
    </location>
</feature>
<dbReference type="GO" id="GO:0030313">
    <property type="term" value="C:cell envelope"/>
    <property type="evidence" value="ECO:0007669"/>
    <property type="project" value="UniProtKB-SubCell"/>
</dbReference>
<dbReference type="Gene3D" id="3.20.20.140">
    <property type="entry name" value="Metal-dependent hydrolases"/>
    <property type="match status" value="1"/>
</dbReference>
<evidence type="ECO:0000313" key="7">
    <source>
        <dbReference type="Proteomes" id="UP000189670"/>
    </source>
</evidence>
<feature type="signal peptide" evidence="4">
    <location>
        <begin position="1"/>
        <end position="24"/>
    </location>
</feature>
<dbReference type="PANTHER" id="PTHR43135">
    <property type="entry name" value="ALPHA-D-RIBOSE 1-METHYLPHOSPHONATE 5-TRIPHOSPHATE DIPHOSPHATASE"/>
    <property type="match status" value="1"/>
</dbReference>